<reference evidence="1 2" key="1">
    <citation type="submission" date="2013-12" db="EMBL/GenBank/DDBJ databases">
        <title>NBRP : Genome information of microbial organism related human and environment.</title>
        <authorList>
            <person name="Hattori M."/>
            <person name="Oshima K."/>
            <person name="Inaba H."/>
            <person name="Suda W."/>
            <person name="Sakamoto M."/>
            <person name="Iino T."/>
            <person name="Kitahara M."/>
            <person name="Oshida Y."/>
            <person name="Iida T."/>
            <person name="Kudo T."/>
            <person name="Itoh T."/>
            <person name="Ahmed I."/>
            <person name="Ohkuma M."/>
        </authorList>
    </citation>
    <scope>NUCLEOTIDE SEQUENCE [LARGE SCALE GENOMIC DNA]</scope>
    <source>
        <strain evidence="1 2">JCM 21738</strain>
    </source>
</reference>
<gene>
    <name evidence="1" type="ORF">JCM21738_5012</name>
</gene>
<name>W4RU89_9BACI</name>
<protein>
    <submittedName>
        <fullName evidence="1">Uncharacterized protein</fullName>
    </submittedName>
</protein>
<evidence type="ECO:0000313" key="2">
    <source>
        <dbReference type="Proteomes" id="UP000018949"/>
    </source>
</evidence>
<dbReference type="EMBL" id="BAUW01000112">
    <property type="protein sequence ID" value="GAE47965.1"/>
    <property type="molecule type" value="Genomic_DNA"/>
</dbReference>
<sequence length="55" mass="6341">MNNANDSNVYIFDRQTEKLTHATPHEGDIQNIPQAFCRIPKAFISSLMKTRNSYI</sequence>
<organism evidence="1 2">
    <name type="scientific">Mesobacillus boroniphilus JCM 21738</name>
    <dbReference type="NCBI Taxonomy" id="1294265"/>
    <lineage>
        <taxon>Bacteria</taxon>
        <taxon>Bacillati</taxon>
        <taxon>Bacillota</taxon>
        <taxon>Bacilli</taxon>
        <taxon>Bacillales</taxon>
        <taxon>Bacillaceae</taxon>
        <taxon>Mesobacillus</taxon>
    </lineage>
</organism>
<comment type="caution">
    <text evidence="1">The sequence shown here is derived from an EMBL/GenBank/DDBJ whole genome shotgun (WGS) entry which is preliminary data.</text>
</comment>
<accession>W4RU89</accession>
<evidence type="ECO:0000313" key="1">
    <source>
        <dbReference type="EMBL" id="GAE47965.1"/>
    </source>
</evidence>
<dbReference type="Proteomes" id="UP000018949">
    <property type="component" value="Unassembled WGS sequence"/>
</dbReference>
<keyword evidence="2" id="KW-1185">Reference proteome</keyword>
<dbReference type="AlphaFoldDB" id="W4RU89"/>
<dbReference type="RefSeq" id="WP_156315532.1">
    <property type="nucleotide sequence ID" value="NZ_BAUW01000112.1"/>
</dbReference>
<proteinExistence type="predicted"/>